<evidence type="ECO:0000256" key="2">
    <source>
        <dbReference type="SAM" id="MobiDB-lite"/>
    </source>
</evidence>
<evidence type="ECO:0000256" key="1">
    <source>
        <dbReference type="ARBA" id="ARBA00022803"/>
    </source>
</evidence>
<feature type="compositionally biased region" description="Polar residues" evidence="2">
    <location>
        <begin position="117"/>
        <end position="131"/>
    </location>
</feature>
<dbReference type="GO" id="GO:0003676">
    <property type="term" value="F:nucleic acid binding"/>
    <property type="evidence" value="ECO:0007669"/>
    <property type="project" value="InterPro"/>
</dbReference>
<dbReference type="PANTHER" id="PTHR46423:SF1">
    <property type="entry name" value="RNA POLYMERASE II-ASSOCIATED PROTEIN 3"/>
    <property type="match status" value="1"/>
</dbReference>
<dbReference type="EMBL" id="CAJNIZ010033013">
    <property type="protein sequence ID" value="CAE7541687.1"/>
    <property type="molecule type" value="Genomic_DNA"/>
</dbReference>
<dbReference type="InterPro" id="IPR051966">
    <property type="entry name" value="RPAP3"/>
</dbReference>
<dbReference type="Gene3D" id="1.10.287.110">
    <property type="entry name" value="DnaJ domain"/>
    <property type="match status" value="1"/>
</dbReference>
<proteinExistence type="predicted"/>
<gene>
    <name evidence="4" type="primary">pnp</name>
    <name evidence="4" type="ORF">SPIL2461_LOCUS14337</name>
</gene>
<dbReference type="OrthoDB" id="2942533at2759"/>
<dbReference type="SMART" id="SM00028">
    <property type="entry name" value="TPR"/>
    <property type="match status" value="2"/>
</dbReference>
<dbReference type="InterPro" id="IPR036869">
    <property type="entry name" value="J_dom_sf"/>
</dbReference>
<dbReference type="InterPro" id="IPR012340">
    <property type="entry name" value="NA-bd_OB-fold"/>
</dbReference>
<dbReference type="GO" id="GO:0101031">
    <property type="term" value="C:protein folding chaperone complex"/>
    <property type="evidence" value="ECO:0007669"/>
    <property type="project" value="TreeGrafter"/>
</dbReference>
<dbReference type="Gene3D" id="2.40.50.140">
    <property type="entry name" value="Nucleic acid-binding proteins"/>
    <property type="match status" value="1"/>
</dbReference>
<dbReference type="CDD" id="cd06257">
    <property type="entry name" value="DnaJ"/>
    <property type="match status" value="1"/>
</dbReference>
<reference evidence="4" key="1">
    <citation type="submission" date="2021-02" db="EMBL/GenBank/DDBJ databases">
        <authorList>
            <person name="Dougan E. K."/>
            <person name="Rhodes N."/>
            <person name="Thang M."/>
            <person name="Chan C."/>
        </authorList>
    </citation>
    <scope>NUCLEOTIDE SEQUENCE</scope>
</reference>
<dbReference type="InterPro" id="IPR003029">
    <property type="entry name" value="S1_domain"/>
</dbReference>
<evidence type="ECO:0000313" key="5">
    <source>
        <dbReference type="Proteomes" id="UP000649617"/>
    </source>
</evidence>
<keyword evidence="5" id="KW-1185">Reference proteome</keyword>
<dbReference type="AlphaFoldDB" id="A0A812TXD3"/>
<dbReference type="Gene3D" id="1.25.40.10">
    <property type="entry name" value="Tetratricopeptide repeat domain"/>
    <property type="match status" value="1"/>
</dbReference>
<feature type="domain" description="S1 motif" evidence="3">
    <location>
        <begin position="30"/>
        <end position="100"/>
    </location>
</feature>
<organism evidence="4 5">
    <name type="scientific">Symbiodinium pilosum</name>
    <name type="common">Dinoflagellate</name>
    <dbReference type="NCBI Taxonomy" id="2952"/>
    <lineage>
        <taxon>Eukaryota</taxon>
        <taxon>Sar</taxon>
        <taxon>Alveolata</taxon>
        <taxon>Dinophyceae</taxon>
        <taxon>Suessiales</taxon>
        <taxon>Symbiodiniaceae</taxon>
        <taxon>Symbiodinium</taxon>
    </lineage>
</organism>
<dbReference type="SUPFAM" id="SSF48452">
    <property type="entry name" value="TPR-like"/>
    <property type="match status" value="1"/>
</dbReference>
<sequence length="368" mass="42002">MRVECCVVWPAVWCHTLCHQDEDEPTEVKPHVYKGQVLRLLEFGAIISLEGHGDGWIDPRELQESCEEIIRAADLLKRNQACFVRIIGVGSGGMLKLSLRGVDQRTGKARQFAVQPELSTPRSSRPSVNTAPPSPQDVLEEWDEHQDRDGEMTLDARGRTNEKFDKLVKDIQDRFEMARRQALTSFEKAAQTEWMKATLELSKALCMLDLYPPEQRHESWKQCMSEVYANRSHAHLQLMQWALAEDDCANSLQMNPEADEQFVAQVRYRRAVASEKLGNLMQALEDAESVLRFKPDSEAMSAMRNRIVTCVASRIDVQLAATEDPEIRHRLWKSLMLKWHPDKNPNVVTAAGEVCKRLNAWRPSRAGK</sequence>
<feature type="region of interest" description="Disordered" evidence="2">
    <location>
        <begin position="110"/>
        <end position="147"/>
    </location>
</feature>
<accession>A0A812TXD3</accession>
<comment type="caution">
    <text evidence="4">The sequence shown here is derived from an EMBL/GenBank/DDBJ whole genome shotgun (WGS) entry which is preliminary data.</text>
</comment>
<name>A0A812TXD3_SYMPI</name>
<dbReference type="PANTHER" id="PTHR46423">
    <property type="entry name" value="RNA POLYMERASE II-ASSOCIATED PROTEIN 3"/>
    <property type="match status" value="1"/>
</dbReference>
<evidence type="ECO:0000313" key="4">
    <source>
        <dbReference type="EMBL" id="CAE7541687.1"/>
    </source>
</evidence>
<protein>
    <submittedName>
        <fullName evidence="4">Pnp protein</fullName>
    </submittedName>
</protein>
<dbReference type="Proteomes" id="UP000649617">
    <property type="component" value="Unassembled WGS sequence"/>
</dbReference>
<dbReference type="InterPro" id="IPR001623">
    <property type="entry name" value="DnaJ_domain"/>
</dbReference>
<keyword evidence="1" id="KW-0802">TPR repeat</keyword>
<dbReference type="PROSITE" id="PS50126">
    <property type="entry name" value="S1"/>
    <property type="match status" value="1"/>
</dbReference>
<dbReference type="InterPro" id="IPR011990">
    <property type="entry name" value="TPR-like_helical_dom_sf"/>
</dbReference>
<dbReference type="InterPro" id="IPR019734">
    <property type="entry name" value="TPR_rpt"/>
</dbReference>
<evidence type="ECO:0000259" key="3">
    <source>
        <dbReference type="PROSITE" id="PS50126"/>
    </source>
</evidence>
<dbReference type="SUPFAM" id="SSF50249">
    <property type="entry name" value="Nucleic acid-binding proteins"/>
    <property type="match status" value="1"/>
</dbReference>